<keyword evidence="6" id="KW-1185">Reference proteome</keyword>
<proteinExistence type="inferred from homology"/>
<comment type="subcellular location">
    <subcellularLocation>
        <location evidence="1">Nucleus</location>
    </subcellularLocation>
</comment>
<keyword evidence="3" id="KW-0813">Transport</keyword>
<comment type="similarity">
    <text evidence="2">Belongs to the NUP186/NUP192/NUP205 family.</text>
</comment>
<dbReference type="Proteomes" id="UP000422736">
    <property type="component" value="Chromosome 2"/>
</dbReference>
<evidence type="ECO:0000256" key="1">
    <source>
        <dbReference type="ARBA" id="ARBA00004123"/>
    </source>
</evidence>
<name>A0ABX6ES54_KLUMA</name>
<dbReference type="PANTHER" id="PTHR31344:SF0">
    <property type="entry name" value="NUCLEAR PORE COMPLEX PROTEIN NUP205"/>
    <property type="match status" value="1"/>
</dbReference>
<organism evidence="5 6">
    <name type="scientific">Kluyveromyces marxianus</name>
    <name type="common">Yeast</name>
    <name type="synonym">Candida kefyr</name>
    <dbReference type="NCBI Taxonomy" id="4911"/>
    <lineage>
        <taxon>Eukaryota</taxon>
        <taxon>Fungi</taxon>
        <taxon>Dikarya</taxon>
        <taxon>Ascomycota</taxon>
        <taxon>Saccharomycotina</taxon>
        <taxon>Saccharomycetes</taxon>
        <taxon>Saccharomycetales</taxon>
        <taxon>Saccharomycetaceae</taxon>
        <taxon>Kluyveromyces</taxon>
    </lineage>
</organism>
<gene>
    <name evidence="5" type="primary">NUP192</name>
    <name evidence="5" type="ORF">FIM1_947</name>
</gene>
<evidence type="ECO:0000313" key="5">
    <source>
        <dbReference type="EMBL" id="QGN14290.1"/>
    </source>
</evidence>
<protein>
    <submittedName>
        <fullName evidence="5">Nucleoporin NUP192</fullName>
    </submittedName>
</protein>
<accession>A0ABX6ES54</accession>
<evidence type="ECO:0000256" key="2">
    <source>
        <dbReference type="ARBA" id="ARBA00005892"/>
    </source>
</evidence>
<evidence type="ECO:0000256" key="4">
    <source>
        <dbReference type="ARBA" id="ARBA00023242"/>
    </source>
</evidence>
<reference evidence="5 6" key="1">
    <citation type="submission" date="2016-03" db="EMBL/GenBank/DDBJ databases">
        <title>How can Kluyveromyces marxianus grow so fast - potential evolutionary course in Saccharomyces Complex revealed by comparative genomics.</title>
        <authorList>
            <person name="Mo W."/>
            <person name="Lu W."/>
            <person name="Yang X."/>
            <person name="Qi J."/>
            <person name="Lv H."/>
        </authorList>
    </citation>
    <scope>NUCLEOTIDE SEQUENCE [LARGE SCALE GENOMIC DNA]</scope>
    <source>
        <strain evidence="5 6">FIM1</strain>
    </source>
</reference>
<evidence type="ECO:0000256" key="3">
    <source>
        <dbReference type="ARBA" id="ARBA00022448"/>
    </source>
</evidence>
<dbReference type="EMBL" id="CP015055">
    <property type="protein sequence ID" value="QGN14290.1"/>
    <property type="molecule type" value="Genomic_DNA"/>
</dbReference>
<evidence type="ECO:0000313" key="6">
    <source>
        <dbReference type="Proteomes" id="UP000422736"/>
    </source>
</evidence>
<sequence length="1648" mass="186435">MWALSPFATLYNSIQNGSLDTGLFDSLAVDLKALNLCSNARKDANKRKELESGQIRLSDGSEYKLNQEFIIEVIKISDELDFDEIACAEQILTAEDSSEGFNQELSLHNKGLLVYYLRRQYVLQIVAYILNALPSTDDVFEKLTSDGTLCNNVIEAFNSIHKELEDIKALINKAQILDNYDVIFKQNVTFRRDFLIKEYDTLGTILFGLSKKKLLSKRPILQKLIDHVSMLDSDNFFIVFYLPALVSTLQNLESFSSEDVQALHSQFVKDLESQAIYTKPTKVVFIFVFLTFFIGWCKAEPNTRAKKYDFATAVDAPMTLAVELGAIEQLMVFAAETSMVEADKSMELFFDIRSLLEKHIPRMSPKMLLDPEFSSAVITKASLDNPSTKYTNLSIFNYGLDNFLSTFHEFFQAFITDCAFLLTKIKNAEEDSLLSGEDLYLDDISAKADLERFFITIYFFYASRPELSQSFWSDKESNLYGFIEWAAKCNDTLMRSCFYLMVSSLSYGYSNSQNVFHYIEHGQYISWQTMAHNVSETTEKIAQLEKKLQDLHQNGAASSVMMTTAVQSGLSEETVILLSSYFTLIQSVAYEVDEQTKLQIADCFYDTLFKFLKVRSPLIGAAFKVLSHLVPTEESQRYRYWTKLDQIIFKSSALDSTDSSYISAFKSFLSNESEVLGFLQLFSKLISVGTTNHSNEYMKFGKMSFPVNLGYGYRKTGIWPYYEYILGNTFLEESKKPLSELETSKNILMLEIIKSSLLSFDYSVILNSVLASCNLDSLVPTQDFYSFVQQSNATATMNYLYNEKVFSKLFELASLGIDELEGELGSIVKPKSMIVKNSLYIIDIMLTYEGTYAEEFYPIVKKCIDTSVFLPKTISIRGLRSFYDAIFFHLPLTAHFGLYVGSTYPNISSSSISILEKLATKFNTGNSKGIHKNVLLTVFDSIDDSARIKQSFIEQLTSPISNEHSLELKIKMLNFLTKNLSYTNRVATISHFLLGFQISNSISLGPELDTFINSKTSLLHCIVNLLIESLSCINNLNIEYAPIRLCAEFMEIITKLCRNPLTSKITLEYLANQDLDKTLLSLDPKVSVLTHWDGRPYNGNFDEIGSEFINSTSIGALLYFLKYRSLLMQFLSLSVHTYLYTTNNSKSNELIDALVSNAIHSATIFSFLDTLNLKMHSPSSDALKKITLLEGLDLSLDKIEKSTSSSGIIYNFSNLDSLIELKKRTQTVLAITAEAKTDHQQLEEVASQEATIIKQTSVAFLSNQELSTLQLSALHSWVQLVQIIVVDSKLSAVQRSNFILEIFEFIIPKVNDYLESRLSYSEELVSLAVFLYELYHNDRIAIDNERTLDSRLHTLFKTCIHGISTPSATLRSDFYVLGTKYLNCVLKDENRSKEVLQWLKFSNETLVETVCNDAIMGEGSNRVTGILFLDALNQLASFNKVNFVLESLVKSNMLLLIIRSIKNTDEVLETPNEAVTSYSLLYELTIFKCVVHFLTKIAQTKAGAHALLQKKIFQTIASCNFLNMDPDLGIEVLFETFYGKNSGKMRANLNLDNPLHITSYENGVSLFEIIIPIFQLIASILLSSGASNKAAFSDARKLLFHFKQLIQGALKRDALLEKNGIETKPEGLDEFVRLIILVCTLTNYSGHQ</sequence>
<dbReference type="PANTHER" id="PTHR31344">
    <property type="entry name" value="NUCLEAR PORE COMPLEX PROTEIN NUP205"/>
    <property type="match status" value="1"/>
</dbReference>
<keyword evidence="4" id="KW-0539">Nucleus</keyword>
<dbReference type="Pfam" id="PF11894">
    <property type="entry name" value="Nup192"/>
    <property type="match status" value="1"/>
</dbReference>
<dbReference type="InterPro" id="IPR021827">
    <property type="entry name" value="Nup186/Nup192/Nup205"/>
</dbReference>